<dbReference type="PRINTS" id="PR00368">
    <property type="entry name" value="FADPNR"/>
</dbReference>
<evidence type="ECO:0000313" key="7">
    <source>
        <dbReference type="EMBL" id="GLR89000.1"/>
    </source>
</evidence>
<keyword evidence="3" id="KW-0285">Flavoprotein</keyword>
<dbReference type="InterPro" id="IPR041575">
    <property type="entry name" value="Rubredoxin_C"/>
</dbReference>
<gene>
    <name evidence="7" type="ORF">GCM10007857_57130</name>
</gene>
<dbReference type="InterPro" id="IPR050260">
    <property type="entry name" value="FAD-bd_OxRdtase"/>
</dbReference>
<feature type="domain" description="NADH-rubredoxin oxidoreductase C-terminal" evidence="6">
    <location>
        <begin position="315"/>
        <end position="382"/>
    </location>
</feature>
<dbReference type="PRINTS" id="PR00411">
    <property type="entry name" value="PNDRDTASEI"/>
</dbReference>
<evidence type="ECO:0000259" key="5">
    <source>
        <dbReference type="Pfam" id="PF07992"/>
    </source>
</evidence>
<dbReference type="RefSeq" id="WP_284270887.1">
    <property type="nucleotide sequence ID" value="NZ_BSOW01000022.1"/>
</dbReference>
<comment type="cofactor">
    <cofactor evidence="1">
        <name>FAD</name>
        <dbReference type="ChEBI" id="CHEBI:57692"/>
    </cofactor>
</comment>
<dbReference type="Gene3D" id="3.50.50.60">
    <property type="entry name" value="FAD/NAD(P)-binding domain"/>
    <property type="match status" value="2"/>
</dbReference>
<organism evidence="7 8">
    <name type="scientific">Bradyrhizobium iriomotense</name>
    <dbReference type="NCBI Taxonomy" id="441950"/>
    <lineage>
        <taxon>Bacteria</taxon>
        <taxon>Pseudomonadati</taxon>
        <taxon>Pseudomonadota</taxon>
        <taxon>Alphaproteobacteria</taxon>
        <taxon>Hyphomicrobiales</taxon>
        <taxon>Nitrobacteraceae</taxon>
        <taxon>Bradyrhizobium</taxon>
    </lineage>
</organism>
<dbReference type="Gene3D" id="3.30.390.30">
    <property type="match status" value="1"/>
</dbReference>
<feature type="domain" description="FAD/NAD(P)-binding" evidence="5">
    <location>
        <begin position="5"/>
        <end position="292"/>
    </location>
</feature>
<dbReference type="Proteomes" id="UP001156905">
    <property type="component" value="Unassembled WGS sequence"/>
</dbReference>
<dbReference type="PANTHER" id="PTHR43429:SF3">
    <property type="entry name" value="NITRITE REDUCTASE [NAD(P)H]"/>
    <property type="match status" value="1"/>
</dbReference>
<evidence type="ECO:0000256" key="1">
    <source>
        <dbReference type="ARBA" id="ARBA00001974"/>
    </source>
</evidence>
<dbReference type="InterPro" id="IPR016156">
    <property type="entry name" value="FAD/NAD-linked_Rdtase_dimer_sf"/>
</dbReference>
<evidence type="ECO:0000259" key="6">
    <source>
        <dbReference type="Pfam" id="PF18267"/>
    </source>
</evidence>
<evidence type="ECO:0000256" key="2">
    <source>
        <dbReference type="ARBA" id="ARBA00006442"/>
    </source>
</evidence>
<keyword evidence="4" id="KW-0274">FAD</keyword>
<dbReference type="EMBL" id="BSOW01000022">
    <property type="protein sequence ID" value="GLR89000.1"/>
    <property type="molecule type" value="Genomic_DNA"/>
</dbReference>
<dbReference type="SUPFAM" id="SSF51905">
    <property type="entry name" value="FAD/NAD(P)-binding domain"/>
    <property type="match status" value="1"/>
</dbReference>
<reference evidence="8" key="1">
    <citation type="journal article" date="2019" name="Int. J. Syst. Evol. Microbiol.">
        <title>The Global Catalogue of Microorganisms (GCM) 10K type strain sequencing project: providing services to taxonomists for standard genome sequencing and annotation.</title>
        <authorList>
            <consortium name="The Broad Institute Genomics Platform"/>
            <consortium name="The Broad Institute Genome Sequencing Center for Infectious Disease"/>
            <person name="Wu L."/>
            <person name="Ma J."/>
        </authorList>
    </citation>
    <scope>NUCLEOTIDE SEQUENCE [LARGE SCALE GENOMIC DNA]</scope>
    <source>
        <strain evidence="8">NBRC 102520</strain>
    </source>
</reference>
<comment type="caution">
    <text evidence="7">The sequence shown here is derived from an EMBL/GenBank/DDBJ whole genome shotgun (WGS) entry which is preliminary data.</text>
</comment>
<accession>A0ABQ6B3L8</accession>
<dbReference type="PANTHER" id="PTHR43429">
    <property type="entry name" value="PYRIDINE NUCLEOTIDE-DISULFIDE OXIDOREDUCTASE DOMAIN-CONTAINING"/>
    <property type="match status" value="1"/>
</dbReference>
<dbReference type="InterPro" id="IPR036188">
    <property type="entry name" value="FAD/NAD-bd_sf"/>
</dbReference>
<evidence type="ECO:0000313" key="8">
    <source>
        <dbReference type="Proteomes" id="UP001156905"/>
    </source>
</evidence>
<evidence type="ECO:0000256" key="4">
    <source>
        <dbReference type="ARBA" id="ARBA00022827"/>
    </source>
</evidence>
<keyword evidence="8" id="KW-1185">Reference proteome</keyword>
<comment type="similarity">
    <text evidence="2">Belongs to the FAD-dependent oxidoreductase family.</text>
</comment>
<sequence length="405" mass="43197">MSEPLVIVGNGMAAARLVDELAKTSLGRYAVAVIGEEPRLAYNRVLLSSVLAGETGSHEIELRPADWWRQRGVTVRYGYRVTEIDVGRRELKIVGEESMEYSKLVLATGSTPLRLNVPGADLAGVHTFRDSRDVDLLLTLAAARKRVVVVGGGLLGLEAAYGLAKAGAPVTLLHLMDRLMERQLDLPAAELLKTLVERKGIHVLLNASTKCIHGDGHVEAVELADGSRIEADAVIFAAGIRPNVAIAKEAGLAVNRGIVVNDCLQTSESDIFALGECAEHRGTCYGLVEPAYEQARVLARHLAGKSAAYQGSVVSTNLKVSGVSVFSAGDFVGGAGSESLVLSDRRRGTYKKLVIADGRLTGAVLIGDTVDALWYLELIRNREAVAAIRTDMMFGRALALPPKAA</sequence>
<protein>
    <submittedName>
        <fullName evidence="7">Pyridine nucleotide-disulfide oxidoreductase</fullName>
    </submittedName>
</protein>
<name>A0ABQ6B3L8_9BRAD</name>
<proteinExistence type="inferred from homology"/>
<dbReference type="Pfam" id="PF18267">
    <property type="entry name" value="Rubredoxin_C"/>
    <property type="match status" value="1"/>
</dbReference>
<dbReference type="InterPro" id="IPR023753">
    <property type="entry name" value="FAD/NAD-binding_dom"/>
</dbReference>
<evidence type="ECO:0000256" key="3">
    <source>
        <dbReference type="ARBA" id="ARBA00022630"/>
    </source>
</evidence>
<dbReference type="Pfam" id="PF07992">
    <property type="entry name" value="Pyr_redox_2"/>
    <property type="match status" value="1"/>
</dbReference>